<dbReference type="EMBL" id="JACHMS010000001">
    <property type="protein sequence ID" value="MBB4713735.1"/>
    <property type="molecule type" value="Genomic_DNA"/>
</dbReference>
<gene>
    <name evidence="1" type="ORF">BJ965_003617</name>
</gene>
<protein>
    <submittedName>
        <fullName evidence="1">Dihydrofolate reductase</fullName>
    </submittedName>
</protein>
<proteinExistence type="predicted"/>
<dbReference type="SUPFAM" id="SSF53597">
    <property type="entry name" value="Dihydrofolate reductase-like"/>
    <property type="match status" value="1"/>
</dbReference>
<keyword evidence="2" id="KW-1185">Reference proteome</keyword>
<dbReference type="AlphaFoldDB" id="A0A7W7GK44"/>
<evidence type="ECO:0000313" key="1">
    <source>
        <dbReference type="EMBL" id="MBB4713735.1"/>
    </source>
</evidence>
<comment type="caution">
    <text evidence="1">The sequence shown here is derived from an EMBL/GenBank/DDBJ whole genome shotgun (WGS) entry which is preliminary data.</text>
</comment>
<sequence>MKCAVRPDPAVELVADDPVARVRELKQEGDKDIWLIGGAEPANALCPGSLLAVRFSSTSRDRENHDWL</sequence>
<organism evidence="1 2">
    <name type="scientific">Streptomyces luteogriseus</name>
    <dbReference type="NCBI Taxonomy" id="68233"/>
    <lineage>
        <taxon>Bacteria</taxon>
        <taxon>Bacillati</taxon>
        <taxon>Actinomycetota</taxon>
        <taxon>Actinomycetes</taxon>
        <taxon>Kitasatosporales</taxon>
        <taxon>Streptomycetaceae</taxon>
        <taxon>Streptomyces</taxon>
    </lineage>
</organism>
<dbReference type="Proteomes" id="UP000565089">
    <property type="component" value="Unassembled WGS sequence"/>
</dbReference>
<dbReference type="InterPro" id="IPR024072">
    <property type="entry name" value="DHFR-like_dom_sf"/>
</dbReference>
<name>A0A7W7GK44_9ACTN</name>
<dbReference type="Gene3D" id="3.40.430.10">
    <property type="entry name" value="Dihydrofolate Reductase, subunit A"/>
    <property type="match status" value="1"/>
</dbReference>
<accession>A0A7W7GK44</accession>
<evidence type="ECO:0000313" key="2">
    <source>
        <dbReference type="Proteomes" id="UP000565089"/>
    </source>
</evidence>
<reference evidence="1 2" key="1">
    <citation type="submission" date="2020-08" db="EMBL/GenBank/DDBJ databases">
        <title>Sequencing the genomes of 1000 actinobacteria strains.</title>
        <authorList>
            <person name="Klenk H.-P."/>
        </authorList>
    </citation>
    <scope>NUCLEOTIDE SEQUENCE [LARGE SCALE GENOMIC DNA]</scope>
    <source>
        <strain evidence="1 2">DSM 40483</strain>
    </source>
</reference>